<organism evidence="4 5">
    <name type="scientific">Ectothiorhodospira magna</name>
    <dbReference type="NCBI Taxonomy" id="867345"/>
    <lineage>
        <taxon>Bacteria</taxon>
        <taxon>Pseudomonadati</taxon>
        <taxon>Pseudomonadota</taxon>
        <taxon>Gammaproteobacteria</taxon>
        <taxon>Chromatiales</taxon>
        <taxon>Ectothiorhodospiraceae</taxon>
        <taxon>Ectothiorhodospira</taxon>
    </lineage>
</organism>
<dbReference type="Gene3D" id="3.10.129.10">
    <property type="entry name" value="Hotdog Thioesterase"/>
    <property type="match status" value="1"/>
</dbReference>
<dbReference type="OrthoDB" id="9798208at2"/>
<dbReference type="NCBIfam" id="TIGR00369">
    <property type="entry name" value="unchar_dom_1"/>
    <property type="match status" value="1"/>
</dbReference>
<evidence type="ECO:0000256" key="2">
    <source>
        <dbReference type="ARBA" id="ARBA00022801"/>
    </source>
</evidence>
<sequence>MSLWQRPIDLQAINAAHDNTLMETLGIEITHVTDSALYGTLPVDGRTRQPQGLLHGGASVALAETLGSVAANLATPPGWVAVGMEISASHLRPVRHGQILGCARPLHRGRSTQVWDIQLEDEAGTVICVCRLTVLLKEKNPV</sequence>
<dbReference type="GO" id="GO:0061522">
    <property type="term" value="F:1,4-dihydroxy-2-naphthoyl-CoA thioesterase activity"/>
    <property type="evidence" value="ECO:0007669"/>
    <property type="project" value="TreeGrafter"/>
</dbReference>
<dbReference type="InterPro" id="IPR003736">
    <property type="entry name" value="PAAI_dom"/>
</dbReference>
<reference evidence="4 5" key="1">
    <citation type="submission" date="2016-10" db="EMBL/GenBank/DDBJ databases">
        <authorList>
            <person name="de Groot N.N."/>
        </authorList>
    </citation>
    <scope>NUCLEOTIDE SEQUENCE [LARGE SCALE GENOMIC DNA]</scope>
    <source>
        <strain evidence="4 5">B7-7</strain>
    </source>
</reference>
<dbReference type="EMBL" id="FOFO01000026">
    <property type="protein sequence ID" value="SEQ36050.1"/>
    <property type="molecule type" value="Genomic_DNA"/>
</dbReference>
<dbReference type="Pfam" id="PF03061">
    <property type="entry name" value="4HBT"/>
    <property type="match status" value="1"/>
</dbReference>
<dbReference type="PANTHER" id="PTHR43240:SF5">
    <property type="entry name" value="1,4-DIHYDROXY-2-NAPHTHOYL-COA THIOESTERASE 1"/>
    <property type="match status" value="1"/>
</dbReference>
<dbReference type="RefSeq" id="WP_090208611.1">
    <property type="nucleotide sequence ID" value="NZ_FOFO01000026.1"/>
</dbReference>
<evidence type="ECO:0000313" key="5">
    <source>
        <dbReference type="Proteomes" id="UP000199496"/>
    </source>
</evidence>
<dbReference type="PANTHER" id="PTHR43240">
    <property type="entry name" value="1,4-DIHYDROXY-2-NAPHTHOYL-COA THIOESTERASE 1"/>
    <property type="match status" value="1"/>
</dbReference>
<dbReference type="AlphaFoldDB" id="A0A1H9FDN6"/>
<dbReference type="STRING" id="867345.SAMN05421693_1268"/>
<dbReference type="SUPFAM" id="SSF54637">
    <property type="entry name" value="Thioesterase/thiol ester dehydrase-isomerase"/>
    <property type="match status" value="1"/>
</dbReference>
<evidence type="ECO:0000256" key="1">
    <source>
        <dbReference type="ARBA" id="ARBA00008324"/>
    </source>
</evidence>
<name>A0A1H9FDN6_9GAMM</name>
<gene>
    <name evidence="4" type="ORF">SAMN05421693_1268</name>
</gene>
<dbReference type="CDD" id="cd03443">
    <property type="entry name" value="PaaI_thioesterase"/>
    <property type="match status" value="1"/>
</dbReference>
<proteinExistence type="inferred from homology"/>
<feature type="domain" description="Thioesterase" evidence="3">
    <location>
        <begin position="51"/>
        <end position="128"/>
    </location>
</feature>
<dbReference type="GO" id="GO:0005829">
    <property type="term" value="C:cytosol"/>
    <property type="evidence" value="ECO:0007669"/>
    <property type="project" value="TreeGrafter"/>
</dbReference>
<protein>
    <submittedName>
        <fullName evidence="4">1,4-dihydroxy-2-naphthoyl-CoA hydrolase</fullName>
    </submittedName>
</protein>
<keyword evidence="5" id="KW-1185">Reference proteome</keyword>
<dbReference type="InterPro" id="IPR006683">
    <property type="entry name" value="Thioestr_dom"/>
</dbReference>
<dbReference type="InterPro" id="IPR029069">
    <property type="entry name" value="HotDog_dom_sf"/>
</dbReference>
<accession>A0A1H9FDN6</accession>
<evidence type="ECO:0000313" key="4">
    <source>
        <dbReference type="EMBL" id="SEQ36050.1"/>
    </source>
</evidence>
<evidence type="ECO:0000259" key="3">
    <source>
        <dbReference type="Pfam" id="PF03061"/>
    </source>
</evidence>
<comment type="similarity">
    <text evidence="1">Belongs to the thioesterase PaaI family.</text>
</comment>
<keyword evidence="2 4" id="KW-0378">Hydrolase</keyword>
<dbReference type="Proteomes" id="UP000199496">
    <property type="component" value="Unassembled WGS sequence"/>
</dbReference>